<dbReference type="InterPro" id="IPR045314">
    <property type="entry name" value="bZIP_plant_GBF1"/>
</dbReference>
<keyword evidence="11" id="KW-1185">Reference proteome</keyword>
<evidence type="ECO:0000256" key="3">
    <source>
        <dbReference type="ARBA" id="ARBA00023015"/>
    </source>
</evidence>
<evidence type="ECO:0000256" key="7">
    <source>
        <dbReference type="SAM" id="Coils"/>
    </source>
</evidence>
<keyword evidence="7" id="KW-0175">Coiled coil</keyword>
<dbReference type="PROSITE" id="PS50217">
    <property type="entry name" value="BZIP"/>
    <property type="match status" value="1"/>
</dbReference>
<keyword evidence="5" id="KW-0804">Transcription</keyword>
<feature type="region of interest" description="Disordered" evidence="8">
    <location>
        <begin position="37"/>
        <end position="61"/>
    </location>
</feature>
<sequence length="449" mass="50290">MGKEAAMQNPKPNLNPRPMGEMELDAARALAEMAKIEKLENGGGRSSKKRINDGGSPDLQLDIVSSKSKHACLVDDDPQDSEVSAAVEEEIIKVEQNSEFSTSNISCPSSQMSFFARRTKQNTTEGEKEARRIRRVLANRESARQTIRRRQALREELTKKVVDLSFDNENMKMEKELIMKEYFSLKDRNKELKEQMAKTIKRKVEVEVETTSSQLETSTSPSTELSLVTSSRPAFTPYVKSSRPVVSPETIGRYGEGNPCKASTMTNLYPHAWFYPLLRHTSQNDRPSSHSHNDQDVDSITQHCQVPCSQEVENGKGASIHEGSKPDFPLTVKTCIEERTITGINLEELPVECDGQNDMVERDLDTATCLPAHGVPNPSSASEGELIADVKVQEIEMLDIPVPEKAQVMYIKSHKTSIDLAAAAAEARKKRKELKKLKFLHTRQIRLHS</sequence>
<dbReference type="InterPro" id="IPR046347">
    <property type="entry name" value="bZIP_sf"/>
</dbReference>
<reference evidence="10" key="1">
    <citation type="journal article" date="2023" name="GigaByte">
        <title>Genome assembly of the bearded iris, Iris pallida Lam.</title>
        <authorList>
            <person name="Bruccoleri R.E."/>
            <person name="Oakeley E.J."/>
            <person name="Faust A.M.E."/>
            <person name="Altorfer M."/>
            <person name="Dessus-Babus S."/>
            <person name="Burckhardt D."/>
            <person name="Oertli M."/>
            <person name="Naumann U."/>
            <person name="Petersen F."/>
            <person name="Wong J."/>
        </authorList>
    </citation>
    <scope>NUCLEOTIDE SEQUENCE</scope>
    <source>
        <strain evidence="10">GSM-AAB239-AS_SAM_17_03QT</strain>
    </source>
</reference>
<dbReference type="SMART" id="SM00338">
    <property type="entry name" value="BRLZ"/>
    <property type="match status" value="1"/>
</dbReference>
<dbReference type="GO" id="GO:0003700">
    <property type="term" value="F:DNA-binding transcription factor activity"/>
    <property type="evidence" value="ECO:0007669"/>
    <property type="project" value="InterPro"/>
</dbReference>
<dbReference type="GO" id="GO:0043565">
    <property type="term" value="F:sequence-specific DNA binding"/>
    <property type="evidence" value="ECO:0007669"/>
    <property type="project" value="InterPro"/>
</dbReference>
<evidence type="ECO:0000256" key="5">
    <source>
        <dbReference type="ARBA" id="ARBA00023163"/>
    </source>
</evidence>
<dbReference type="InterPro" id="IPR004827">
    <property type="entry name" value="bZIP"/>
</dbReference>
<dbReference type="AlphaFoldDB" id="A0AAX6E2H6"/>
<comment type="similarity">
    <text evidence="2">Belongs to the bZIP family.</text>
</comment>
<organism evidence="10 11">
    <name type="scientific">Iris pallida</name>
    <name type="common">Sweet iris</name>
    <dbReference type="NCBI Taxonomy" id="29817"/>
    <lineage>
        <taxon>Eukaryota</taxon>
        <taxon>Viridiplantae</taxon>
        <taxon>Streptophyta</taxon>
        <taxon>Embryophyta</taxon>
        <taxon>Tracheophyta</taxon>
        <taxon>Spermatophyta</taxon>
        <taxon>Magnoliopsida</taxon>
        <taxon>Liliopsida</taxon>
        <taxon>Asparagales</taxon>
        <taxon>Iridaceae</taxon>
        <taxon>Iridoideae</taxon>
        <taxon>Irideae</taxon>
        <taxon>Iris</taxon>
    </lineage>
</organism>
<feature type="coiled-coil region" evidence="7">
    <location>
        <begin position="140"/>
        <end position="209"/>
    </location>
</feature>
<name>A0AAX6E2H6_IRIPA</name>
<reference evidence="10" key="2">
    <citation type="submission" date="2023-04" db="EMBL/GenBank/DDBJ databases">
        <authorList>
            <person name="Bruccoleri R.E."/>
            <person name="Oakeley E.J."/>
            <person name="Faust A.-M."/>
            <person name="Dessus-Babus S."/>
            <person name="Altorfer M."/>
            <person name="Burckhardt D."/>
            <person name="Oertli M."/>
            <person name="Naumann U."/>
            <person name="Petersen F."/>
            <person name="Wong J."/>
        </authorList>
    </citation>
    <scope>NUCLEOTIDE SEQUENCE</scope>
    <source>
        <strain evidence="10">GSM-AAB239-AS_SAM_17_03QT</strain>
        <tissue evidence="10">Leaf</tissue>
    </source>
</reference>
<evidence type="ECO:0000256" key="4">
    <source>
        <dbReference type="ARBA" id="ARBA00023125"/>
    </source>
</evidence>
<dbReference type="SUPFAM" id="SSF57959">
    <property type="entry name" value="Leucine zipper domain"/>
    <property type="match status" value="1"/>
</dbReference>
<evidence type="ECO:0000256" key="8">
    <source>
        <dbReference type="SAM" id="MobiDB-lite"/>
    </source>
</evidence>
<proteinExistence type="inferred from homology"/>
<dbReference type="Proteomes" id="UP001140949">
    <property type="component" value="Unassembled WGS sequence"/>
</dbReference>
<keyword evidence="3" id="KW-0805">Transcription regulation</keyword>
<dbReference type="GO" id="GO:0005634">
    <property type="term" value="C:nucleus"/>
    <property type="evidence" value="ECO:0007669"/>
    <property type="project" value="UniProtKB-SubCell"/>
</dbReference>
<evidence type="ECO:0000256" key="1">
    <source>
        <dbReference type="ARBA" id="ARBA00004123"/>
    </source>
</evidence>
<dbReference type="EMBL" id="JANAVB010040417">
    <property type="protein sequence ID" value="KAJ6798149.1"/>
    <property type="molecule type" value="Genomic_DNA"/>
</dbReference>
<gene>
    <name evidence="10" type="ORF">M6B38_213685</name>
</gene>
<accession>A0AAX6E2H6</accession>
<dbReference type="InterPro" id="IPR044827">
    <property type="entry name" value="GBF-like"/>
</dbReference>
<feature type="domain" description="BZIP" evidence="9">
    <location>
        <begin position="129"/>
        <end position="192"/>
    </location>
</feature>
<dbReference type="CDD" id="cd14702">
    <property type="entry name" value="bZIP_plant_GBF1"/>
    <property type="match status" value="1"/>
</dbReference>
<keyword evidence="6" id="KW-0539">Nucleus</keyword>
<dbReference type="PANTHER" id="PTHR45967">
    <property type="entry name" value="G-BOX-BINDING FACTOR 3-RELATED"/>
    <property type="match status" value="1"/>
</dbReference>
<evidence type="ECO:0000259" key="9">
    <source>
        <dbReference type="PROSITE" id="PS50217"/>
    </source>
</evidence>
<dbReference type="PANTHER" id="PTHR45967:SF28">
    <property type="entry name" value="BASIC-LEUCINE ZIPPER (BZIP) TRANSCRIPTION FACTOR FAMILY PROTEIN"/>
    <property type="match status" value="1"/>
</dbReference>
<protein>
    <recommendedName>
        <fullName evidence="9">BZIP domain-containing protein</fullName>
    </recommendedName>
</protein>
<dbReference type="Pfam" id="PF00170">
    <property type="entry name" value="bZIP_1"/>
    <property type="match status" value="1"/>
</dbReference>
<comment type="caution">
    <text evidence="10">The sequence shown here is derived from an EMBL/GenBank/DDBJ whole genome shotgun (WGS) entry which is preliminary data.</text>
</comment>
<evidence type="ECO:0000256" key="2">
    <source>
        <dbReference type="ARBA" id="ARBA00007163"/>
    </source>
</evidence>
<evidence type="ECO:0000313" key="10">
    <source>
        <dbReference type="EMBL" id="KAJ6798149.1"/>
    </source>
</evidence>
<comment type="subcellular location">
    <subcellularLocation>
        <location evidence="1">Nucleus</location>
    </subcellularLocation>
</comment>
<evidence type="ECO:0000256" key="6">
    <source>
        <dbReference type="ARBA" id="ARBA00023242"/>
    </source>
</evidence>
<keyword evidence="4" id="KW-0238">DNA-binding</keyword>
<evidence type="ECO:0000313" key="11">
    <source>
        <dbReference type="Proteomes" id="UP001140949"/>
    </source>
</evidence>